<accession>A0AAV1U4Z7</accession>
<sequence length="51" mass="5481">MIVLEMEGFIGHDETSSTLGESVQKNSRNSVWNGANFGDGGASDLFFMEAP</sequence>
<comment type="caution">
    <text evidence="1">The sequence shown here is derived from an EMBL/GenBank/DDBJ whole genome shotgun (WGS) entry which is preliminary data.</text>
</comment>
<dbReference type="Proteomes" id="UP001162060">
    <property type="component" value="Unassembled WGS sequence"/>
</dbReference>
<name>A0AAV1U4Z7_9STRA</name>
<reference evidence="1" key="1">
    <citation type="submission" date="2024-01" db="EMBL/GenBank/DDBJ databases">
        <authorList>
            <person name="Webb A."/>
        </authorList>
    </citation>
    <scope>NUCLEOTIDE SEQUENCE</scope>
    <source>
        <strain evidence="1">Pm1</strain>
    </source>
</reference>
<dbReference type="EMBL" id="CAKLBY020000130">
    <property type="protein sequence ID" value="CAK7928597.1"/>
    <property type="molecule type" value="Genomic_DNA"/>
</dbReference>
<proteinExistence type="predicted"/>
<gene>
    <name evidence="1" type="ORF">PM001_LOCUS13747</name>
</gene>
<dbReference type="AlphaFoldDB" id="A0AAV1U4Z7"/>
<protein>
    <submittedName>
        <fullName evidence="1">Uncharacterized protein</fullName>
    </submittedName>
</protein>
<organism evidence="1 2">
    <name type="scientific">Peronospora matthiolae</name>
    <dbReference type="NCBI Taxonomy" id="2874970"/>
    <lineage>
        <taxon>Eukaryota</taxon>
        <taxon>Sar</taxon>
        <taxon>Stramenopiles</taxon>
        <taxon>Oomycota</taxon>
        <taxon>Peronosporomycetes</taxon>
        <taxon>Peronosporales</taxon>
        <taxon>Peronosporaceae</taxon>
        <taxon>Peronospora</taxon>
    </lineage>
</organism>
<evidence type="ECO:0000313" key="1">
    <source>
        <dbReference type="EMBL" id="CAK7928597.1"/>
    </source>
</evidence>
<evidence type="ECO:0000313" key="2">
    <source>
        <dbReference type="Proteomes" id="UP001162060"/>
    </source>
</evidence>